<evidence type="ECO:0000256" key="1">
    <source>
        <dbReference type="SAM" id="MobiDB-lite"/>
    </source>
</evidence>
<keyword evidence="3" id="KW-0378">Hydrolase</keyword>
<accession>A0ABX8EQ91</accession>
<dbReference type="RefSeq" id="WP_246535624.1">
    <property type="nucleotide sequence ID" value="NZ_CP075371.1"/>
</dbReference>
<feature type="domain" description="Dynamin N-terminal" evidence="2">
    <location>
        <begin position="59"/>
        <end position="193"/>
    </location>
</feature>
<keyword evidence="4" id="KW-1185">Reference proteome</keyword>
<dbReference type="Pfam" id="PF00350">
    <property type="entry name" value="Dynamin_N"/>
    <property type="match status" value="1"/>
</dbReference>
<evidence type="ECO:0000313" key="4">
    <source>
        <dbReference type="Proteomes" id="UP000679307"/>
    </source>
</evidence>
<name>A0ABX8EQ91_9ACTN</name>
<dbReference type="InterPro" id="IPR045063">
    <property type="entry name" value="Dynamin_N"/>
</dbReference>
<dbReference type="EC" id="3.6.1.-" evidence="3"/>
<gene>
    <name evidence="3" type="primary">rsgA_2</name>
    <name evidence="3" type="ORF">ENKNEFLB_03406</name>
</gene>
<evidence type="ECO:0000313" key="3">
    <source>
        <dbReference type="EMBL" id="QVT81003.1"/>
    </source>
</evidence>
<evidence type="ECO:0000259" key="2">
    <source>
        <dbReference type="Pfam" id="PF00350"/>
    </source>
</evidence>
<protein>
    <submittedName>
        <fullName evidence="3">Ribosome biogenesis GTPase RsgA</fullName>
        <ecNumber evidence="3">3.6.1.-</ecNumber>
    </submittedName>
</protein>
<dbReference type="GO" id="GO:0016787">
    <property type="term" value="F:hydrolase activity"/>
    <property type="evidence" value="ECO:0007669"/>
    <property type="project" value="UniProtKB-KW"/>
</dbReference>
<reference evidence="3 4" key="1">
    <citation type="submission" date="2021-05" db="EMBL/GenBank/DDBJ databases">
        <title>Complete genome of Nocardioides aquaticus KCTC 9944T isolated from meromictic and hypersaline Ekho Lake, Antarctica.</title>
        <authorList>
            <person name="Hwang K."/>
            <person name="Kim K.M."/>
            <person name="Choe H."/>
        </authorList>
    </citation>
    <scope>NUCLEOTIDE SEQUENCE [LARGE SCALE GENOMIC DNA]</scope>
    <source>
        <strain evidence="3 4">KCTC 9944</strain>
    </source>
</reference>
<dbReference type="EMBL" id="CP075371">
    <property type="protein sequence ID" value="QVT81003.1"/>
    <property type="molecule type" value="Genomic_DNA"/>
</dbReference>
<feature type="region of interest" description="Disordered" evidence="1">
    <location>
        <begin position="557"/>
        <end position="581"/>
    </location>
</feature>
<dbReference type="CDD" id="cd00882">
    <property type="entry name" value="Ras_like_GTPase"/>
    <property type="match status" value="1"/>
</dbReference>
<dbReference type="Proteomes" id="UP000679307">
    <property type="component" value="Chromosome"/>
</dbReference>
<organism evidence="3 4">
    <name type="scientific">Nocardioides aquaticus</name>
    <dbReference type="NCBI Taxonomy" id="160826"/>
    <lineage>
        <taxon>Bacteria</taxon>
        <taxon>Bacillati</taxon>
        <taxon>Actinomycetota</taxon>
        <taxon>Actinomycetes</taxon>
        <taxon>Propionibacteriales</taxon>
        <taxon>Nocardioidaceae</taxon>
        <taxon>Nocardioides</taxon>
    </lineage>
</organism>
<proteinExistence type="predicted"/>
<sequence>MTQMVTALVRLRSALQAAELPLDLAGVEAARDSRRAMIDQLEDYVIPRLMTLDAPLLTVVGGSTGAGKSTLVNSLVGHRVTTPGVLRPTTRSPVLVHHPDDAAWFGQDRLLPDLARVTHSTNDPAALQLVATTAVPAGLAVLDAPDVDSVEERNRQLAAQLLAAADLWLFVTSAARYADQVPWGFLKQAAERSTAVAVVLDRTPEDAVATVSSHLARMLASRGLKDSPLFTVAEGPVDEEGLLPPAHVAPVRAWLENLAGDTAARAAVVQQTLEGAVRDVARRSHPVADAVAEQARATGTLHDDVDRAHDEAVDAVNRACADGTLLRGEVLARWQEFVGTGDLLRSLETKVGWLRDRVVSAVKGKPRQAEQVTVAVESGLETLILEHAEAAAERAESAWRQSPAGRALLERGDRDLGRASRDLRRQTERAVREWQSDVLEMVRTEGADKRSTARFLAFGVNGLSVALMVVVFASTAGVTGTEVGIAGGSAVLGQKLLEAVFGDQAVRRLAERAKRSLDQRLRALLEGERARFTDLLDEQGLAPGAAERLREAARKVDDQRFAARRHGGVAAPPQTTQERTT</sequence>